<dbReference type="AlphaFoldDB" id="A0A1Q2L136"/>
<dbReference type="KEGG" id="pmar:B0X71_14345"/>
<proteinExistence type="predicted"/>
<dbReference type="Proteomes" id="UP000188184">
    <property type="component" value="Chromosome"/>
</dbReference>
<name>A0A1Q2L136_9BACL</name>
<evidence type="ECO:0000313" key="2">
    <source>
        <dbReference type="EMBL" id="AQQ54168.1"/>
    </source>
</evidence>
<gene>
    <name evidence="2" type="ORF">B0X71_14345</name>
</gene>
<dbReference type="InterPro" id="IPR025874">
    <property type="entry name" value="DZR"/>
</dbReference>
<keyword evidence="3" id="KW-1185">Reference proteome</keyword>
<sequence>MQQVANKTEQRRYAALKTVEVHSDQEAGQLEKTVDKLRTERQHLIFRMGDKMHRELRLQRVINPDFAEYSEAILDIDKKIYKLGKEQAMRLEAEQTSCQQCGSKILNGSKFCGSCGTPVQQLKKTIEETRDCRYCAETVPASAQFCPCCGSTRE</sequence>
<feature type="domain" description="DZANK-type" evidence="1">
    <location>
        <begin position="98"/>
        <end position="150"/>
    </location>
</feature>
<organism evidence="2 3">
    <name type="scientific">Planococcus lenghuensis</name>
    <dbReference type="NCBI Taxonomy" id="2213202"/>
    <lineage>
        <taxon>Bacteria</taxon>
        <taxon>Bacillati</taxon>
        <taxon>Bacillota</taxon>
        <taxon>Bacilli</taxon>
        <taxon>Bacillales</taxon>
        <taxon>Caryophanaceae</taxon>
        <taxon>Planococcus</taxon>
    </lineage>
</organism>
<accession>A0A1Q2L136</accession>
<dbReference type="RefSeq" id="WP_198038616.1">
    <property type="nucleotide sequence ID" value="NZ_CP019640.1"/>
</dbReference>
<evidence type="ECO:0000313" key="3">
    <source>
        <dbReference type="Proteomes" id="UP000188184"/>
    </source>
</evidence>
<evidence type="ECO:0000259" key="1">
    <source>
        <dbReference type="Pfam" id="PF12773"/>
    </source>
</evidence>
<reference evidence="2 3" key="1">
    <citation type="submission" date="2017-02" db="EMBL/GenBank/DDBJ databases">
        <title>The complete genomic sequence of a novel cold adapted crude oil-degrading bacterium Planococcus qaidamina Y42.</title>
        <authorList>
            <person name="Yang R."/>
        </authorList>
    </citation>
    <scope>NUCLEOTIDE SEQUENCE [LARGE SCALE GENOMIC DNA]</scope>
    <source>
        <strain evidence="2 3">Y42</strain>
    </source>
</reference>
<dbReference type="EMBL" id="CP019640">
    <property type="protein sequence ID" value="AQQ54168.1"/>
    <property type="molecule type" value="Genomic_DNA"/>
</dbReference>
<dbReference type="Pfam" id="PF12773">
    <property type="entry name" value="DZR"/>
    <property type="match status" value="1"/>
</dbReference>
<protein>
    <recommendedName>
        <fullName evidence="1">DZANK-type domain-containing protein</fullName>
    </recommendedName>
</protein>